<comment type="caution">
    <text evidence="1">The sequence shown here is derived from an EMBL/GenBank/DDBJ whole genome shotgun (WGS) entry which is preliminary data.</text>
</comment>
<sequence length="131" mass="14829">MKKQNQANTKNCQIWSLNENSTWKTHLYCLRFNQSTSSPHPSPANHPSSFASKDLHSWNHPIFSRALTLLHPISSIRLPNSSRLPYLLRPPLHHQSDPRGKKSLILILSCSSKLTSFSAYRSSSGVRAPKK</sequence>
<dbReference type="EMBL" id="JAHRIQ010097856">
    <property type="protein sequence ID" value="MEQ2253448.1"/>
    <property type="molecule type" value="Genomic_DNA"/>
</dbReference>
<name>A0ABV0V9T8_9TELE</name>
<proteinExistence type="predicted"/>
<protein>
    <submittedName>
        <fullName evidence="1">Uncharacterized protein</fullName>
    </submittedName>
</protein>
<evidence type="ECO:0000313" key="1">
    <source>
        <dbReference type="EMBL" id="MEQ2253448.1"/>
    </source>
</evidence>
<dbReference type="Proteomes" id="UP001482620">
    <property type="component" value="Unassembled WGS sequence"/>
</dbReference>
<organism evidence="1 2">
    <name type="scientific">Ilyodon furcidens</name>
    <name type="common">goldbreast splitfin</name>
    <dbReference type="NCBI Taxonomy" id="33524"/>
    <lineage>
        <taxon>Eukaryota</taxon>
        <taxon>Metazoa</taxon>
        <taxon>Chordata</taxon>
        <taxon>Craniata</taxon>
        <taxon>Vertebrata</taxon>
        <taxon>Euteleostomi</taxon>
        <taxon>Actinopterygii</taxon>
        <taxon>Neopterygii</taxon>
        <taxon>Teleostei</taxon>
        <taxon>Neoteleostei</taxon>
        <taxon>Acanthomorphata</taxon>
        <taxon>Ovalentaria</taxon>
        <taxon>Atherinomorphae</taxon>
        <taxon>Cyprinodontiformes</taxon>
        <taxon>Goodeidae</taxon>
        <taxon>Ilyodon</taxon>
    </lineage>
</organism>
<keyword evidence="2" id="KW-1185">Reference proteome</keyword>
<evidence type="ECO:0000313" key="2">
    <source>
        <dbReference type="Proteomes" id="UP001482620"/>
    </source>
</evidence>
<accession>A0ABV0V9T8</accession>
<gene>
    <name evidence="1" type="ORF">ILYODFUR_032210</name>
</gene>
<reference evidence="1 2" key="1">
    <citation type="submission" date="2021-06" db="EMBL/GenBank/DDBJ databases">
        <authorList>
            <person name="Palmer J.M."/>
        </authorList>
    </citation>
    <scope>NUCLEOTIDE SEQUENCE [LARGE SCALE GENOMIC DNA]</scope>
    <source>
        <strain evidence="2">if_2019</strain>
        <tissue evidence="1">Muscle</tissue>
    </source>
</reference>